<dbReference type="InterPro" id="IPR027417">
    <property type="entry name" value="P-loop_NTPase"/>
</dbReference>
<evidence type="ECO:0000256" key="5">
    <source>
        <dbReference type="ARBA" id="ARBA00022970"/>
    </source>
</evidence>
<dbReference type="PROSITE" id="PS50893">
    <property type="entry name" value="ABC_TRANSPORTER_2"/>
    <property type="match status" value="1"/>
</dbReference>
<dbReference type="Gene3D" id="3.40.50.300">
    <property type="entry name" value="P-loop containing nucleotide triphosphate hydrolases"/>
    <property type="match status" value="1"/>
</dbReference>
<comment type="caution">
    <text evidence="10">The sequence shown here is derived from an EMBL/GenBank/DDBJ whole genome shotgun (WGS) entry which is preliminary data.</text>
</comment>
<dbReference type="InterPro" id="IPR046342">
    <property type="entry name" value="CBS_dom_sf"/>
</dbReference>
<evidence type="ECO:0000313" key="10">
    <source>
        <dbReference type="EMBL" id="MDN7023473.1"/>
    </source>
</evidence>
<evidence type="ECO:0000313" key="11">
    <source>
        <dbReference type="Proteomes" id="UP001168338"/>
    </source>
</evidence>
<dbReference type="CDD" id="cd03294">
    <property type="entry name" value="ABC_Pro_Gly_Betaine"/>
    <property type="match status" value="1"/>
</dbReference>
<keyword evidence="3" id="KW-0547">Nucleotide-binding</keyword>
<feature type="domain" description="ABC transporter" evidence="8">
    <location>
        <begin position="11"/>
        <end position="271"/>
    </location>
</feature>
<dbReference type="InterPro" id="IPR003439">
    <property type="entry name" value="ABC_transporter-like_ATP-bd"/>
</dbReference>
<keyword evidence="4 10" id="KW-0067">ATP-binding</keyword>
<dbReference type="InterPro" id="IPR003593">
    <property type="entry name" value="AAA+_ATPase"/>
</dbReference>
<dbReference type="PANTHER" id="PTHR43869:SF1">
    <property type="entry name" value="GLYCINE BETAINE_PROLINE BETAINE TRANSPORT SYSTEM ATP-BINDING PROTEIN PROV"/>
    <property type="match status" value="1"/>
</dbReference>
<reference evidence="10" key="1">
    <citation type="submission" date="2019-05" db="EMBL/GenBank/DDBJ databases">
        <title>Methanoculleus sp. FWC-SCC1, a methanogenic archaeon isolated from deep marine cold seep.</title>
        <authorList>
            <person name="Chen Y.-W."/>
            <person name="Chen S.-C."/>
            <person name="Teng N.-H."/>
            <person name="Lai M.-C."/>
        </authorList>
    </citation>
    <scope>NUCLEOTIDE SEQUENCE</scope>
    <source>
        <strain evidence="10">FWC-SCC1</strain>
    </source>
</reference>
<evidence type="ECO:0000256" key="4">
    <source>
        <dbReference type="ARBA" id="ARBA00022840"/>
    </source>
</evidence>
<dbReference type="InterPro" id="IPR005892">
    <property type="entry name" value="Gly-betaine_transp_ATP-bd"/>
</dbReference>
<proteinExistence type="inferred from homology"/>
<comment type="similarity">
    <text evidence="1">Belongs to the ABC transporter superfamily.</text>
</comment>
<dbReference type="PANTHER" id="PTHR43869">
    <property type="entry name" value="GLYCINE BETAINE/PROLINE BETAINE TRANSPORT SYSTEM ATP-BINDING PROTEIN PROV"/>
    <property type="match status" value="1"/>
</dbReference>
<accession>A0ABT8M6A4</accession>
<evidence type="ECO:0000259" key="9">
    <source>
        <dbReference type="PROSITE" id="PS51371"/>
    </source>
</evidence>
<evidence type="ECO:0000256" key="7">
    <source>
        <dbReference type="PROSITE-ProRule" id="PRU00703"/>
    </source>
</evidence>
<keyword evidence="5" id="KW-0029">Amino-acid transport</keyword>
<sequence length="429" mass="46940">MENLTEERPTVQVENLVKIFGPKSEKALQLLQSGCSKQDIKEKTDHILALKDVSFSVYPGEIFVLMGLSGCGKSTLLRCLNRLIEPTAGMVLIEGSNIVAMSPEELRETRRRKIGMIFQNFALLPHRSILENVGFGLEVQGMPEEERHKKAREALALVGLAGYEESMPDQLSGGMKQRVGLARALASDPDILLMDEAFSALDPLIRRDMQDELIELQERLSKTIIFVTHDLDEALKLGDRIALMKDGEIVQIGTSEDILTNPSNAYVEKFVADVDMAKVLTASDVMKRPEPVAPSTAGPRVALHLMEEHDIASIFVVNRQRQIRGLALIDDVVDALKTGKMLEDVLITDVPTVTCDTPVAEIIPVIADSKYPIGVVDVFGKIRGIIVRGSVLAALARKEIEGGWSAAPEASVQQTVLTEKEVDADADAA</sequence>
<dbReference type="InterPro" id="IPR017871">
    <property type="entry name" value="ABC_transporter-like_CS"/>
</dbReference>
<dbReference type="Proteomes" id="UP001168338">
    <property type="component" value="Unassembled WGS sequence"/>
</dbReference>
<dbReference type="NCBIfam" id="TIGR01186">
    <property type="entry name" value="proV"/>
    <property type="match status" value="1"/>
</dbReference>
<dbReference type="PROSITE" id="PS00211">
    <property type="entry name" value="ABC_TRANSPORTER_1"/>
    <property type="match status" value="1"/>
</dbReference>
<name>A0ABT8M6A4_9EURY</name>
<dbReference type="GO" id="GO:0005524">
    <property type="term" value="F:ATP binding"/>
    <property type="evidence" value="ECO:0007669"/>
    <property type="project" value="UniProtKB-KW"/>
</dbReference>
<dbReference type="InterPro" id="IPR000644">
    <property type="entry name" value="CBS_dom"/>
</dbReference>
<keyword evidence="7" id="KW-0129">CBS domain</keyword>
<dbReference type="InterPro" id="IPR051921">
    <property type="entry name" value="ABC_osmolyte_uptake_ATP-bind"/>
</dbReference>
<dbReference type="SUPFAM" id="SSF54631">
    <property type="entry name" value="CBS-domain pair"/>
    <property type="match status" value="1"/>
</dbReference>
<gene>
    <name evidence="10" type="ORF">FGU65_00915</name>
</gene>
<protein>
    <submittedName>
        <fullName evidence="10">Glycine betaine/L-proline ABC transporter ATP-binding protein</fullName>
    </submittedName>
</protein>
<evidence type="ECO:0000256" key="6">
    <source>
        <dbReference type="ARBA" id="ARBA00023167"/>
    </source>
</evidence>
<evidence type="ECO:0000256" key="2">
    <source>
        <dbReference type="ARBA" id="ARBA00022448"/>
    </source>
</evidence>
<keyword evidence="2" id="KW-0813">Transport</keyword>
<organism evidence="10 11">
    <name type="scientific">Methanoculleus frigidifontis</name>
    <dbReference type="NCBI Taxonomy" id="2584085"/>
    <lineage>
        <taxon>Archaea</taxon>
        <taxon>Methanobacteriati</taxon>
        <taxon>Methanobacteriota</taxon>
        <taxon>Stenosarchaea group</taxon>
        <taxon>Methanomicrobia</taxon>
        <taxon>Methanomicrobiales</taxon>
        <taxon>Methanomicrobiaceae</taxon>
        <taxon>Methanoculleus</taxon>
    </lineage>
</organism>
<dbReference type="SMART" id="SM00116">
    <property type="entry name" value="CBS"/>
    <property type="match status" value="2"/>
</dbReference>
<keyword evidence="11" id="KW-1185">Reference proteome</keyword>
<dbReference type="Gene3D" id="3.10.580.10">
    <property type="entry name" value="CBS-domain"/>
    <property type="match status" value="1"/>
</dbReference>
<dbReference type="Pfam" id="PF00005">
    <property type="entry name" value="ABC_tran"/>
    <property type="match status" value="1"/>
</dbReference>
<feature type="domain" description="CBS" evidence="9">
    <location>
        <begin position="286"/>
        <end position="345"/>
    </location>
</feature>
<evidence type="ECO:0000256" key="1">
    <source>
        <dbReference type="ARBA" id="ARBA00005417"/>
    </source>
</evidence>
<dbReference type="RefSeq" id="WP_301662517.1">
    <property type="nucleotide sequence ID" value="NZ_VCYH01000001.1"/>
</dbReference>
<evidence type="ECO:0000259" key="8">
    <source>
        <dbReference type="PROSITE" id="PS50893"/>
    </source>
</evidence>
<evidence type="ECO:0000256" key="3">
    <source>
        <dbReference type="ARBA" id="ARBA00022741"/>
    </source>
</evidence>
<dbReference type="SUPFAM" id="SSF52540">
    <property type="entry name" value="P-loop containing nucleoside triphosphate hydrolases"/>
    <property type="match status" value="1"/>
</dbReference>
<keyword evidence="6" id="KW-0486">Methionine biosynthesis</keyword>
<keyword evidence="6" id="KW-0028">Amino-acid biosynthesis</keyword>
<dbReference type="PROSITE" id="PS51371">
    <property type="entry name" value="CBS"/>
    <property type="match status" value="1"/>
</dbReference>
<dbReference type="EMBL" id="VCYH01000001">
    <property type="protein sequence ID" value="MDN7023473.1"/>
    <property type="molecule type" value="Genomic_DNA"/>
</dbReference>
<dbReference type="SMART" id="SM00382">
    <property type="entry name" value="AAA"/>
    <property type="match status" value="1"/>
</dbReference>
<dbReference type="Pfam" id="PF00571">
    <property type="entry name" value="CBS"/>
    <property type="match status" value="2"/>
</dbReference>